<dbReference type="GO" id="GO:0006508">
    <property type="term" value="P:proteolysis"/>
    <property type="evidence" value="ECO:0007669"/>
    <property type="project" value="InterPro"/>
</dbReference>
<feature type="domain" description="Peptidase C1A papain C-terminal" evidence="3">
    <location>
        <begin position="29"/>
        <end position="230"/>
    </location>
</feature>
<sequence length="236" mass="24409">MRYSRLSVAAAVLIGFGGAGVAAAGTGAPPGSYSLLKYTLSPGDQGQTGQVSCFATGYTGYGVLMNEQGIPGGPMSPAYVCSQVDGGFLDQVLSFEQQQGIDTAADYPPGSGTPTDAQRANAARYKLSGYQDLSGADRRTAVETAIAAGQPVVFGFEARDSFETLTKGNANYNPQPTERVLGGHAVTIVAYDENGITAENSWGTTWGDGGFFTAPWSLLTGSDVDSIYAMGMIAHS</sequence>
<feature type="chain" id="PRO_5012471443" evidence="2">
    <location>
        <begin position="25"/>
        <end position="236"/>
    </location>
</feature>
<dbReference type="InterPro" id="IPR013128">
    <property type="entry name" value="Peptidase_C1A"/>
</dbReference>
<dbReference type="GeneID" id="88359809"/>
<evidence type="ECO:0000256" key="1">
    <source>
        <dbReference type="ARBA" id="ARBA00008455"/>
    </source>
</evidence>
<dbReference type="Proteomes" id="UP000221961">
    <property type="component" value="Chromosome"/>
</dbReference>
<evidence type="ECO:0000313" key="4">
    <source>
        <dbReference type="EMBL" id="ATL68274.1"/>
    </source>
</evidence>
<dbReference type="SUPFAM" id="SSF54001">
    <property type="entry name" value="Cysteine proteinases"/>
    <property type="match status" value="1"/>
</dbReference>
<dbReference type="EMBL" id="CP023778">
    <property type="protein sequence ID" value="ATL68274.1"/>
    <property type="molecule type" value="Genomic_DNA"/>
</dbReference>
<dbReference type="KEGG" id="ntp:CRH09_20885"/>
<dbReference type="SMART" id="SM00645">
    <property type="entry name" value="Pept_C1"/>
    <property type="match status" value="1"/>
</dbReference>
<dbReference type="GO" id="GO:0008234">
    <property type="term" value="F:cysteine-type peptidase activity"/>
    <property type="evidence" value="ECO:0007669"/>
    <property type="project" value="InterPro"/>
</dbReference>
<organism evidence="4 5">
    <name type="scientific">Nocardia terpenica</name>
    <dbReference type="NCBI Taxonomy" id="455432"/>
    <lineage>
        <taxon>Bacteria</taxon>
        <taxon>Bacillati</taxon>
        <taxon>Actinomycetota</taxon>
        <taxon>Actinomycetes</taxon>
        <taxon>Mycobacteriales</taxon>
        <taxon>Nocardiaceae</taxon>
        <taxon>Nocardia</taxon>
    </lineage>
</organism>
<dbReference type="InterPro" id="IPR000668">
    <property type="entry name" value="Peptidase_C1A_C"/>
</dbReference>
<comment type="similarity">
    <text evidence="1">Belongs to the peptidase C1 family.</text>
</comment>
<accession>A0A291RM87</accession>
<dbReference type="PANTHER" id="PTHR12411">
    <property type="entry name" value="CYSTEINE PROTEASE FAMILY C1-RELATED"/>
    <property type="match status" value="1"/>
</dbReference>
<dbReference type="Gene3D" id="3.90.70.10">
    <property type="entry name" value="Cysteine proteinases"/>
    <property type="match status" value="1"/>
</dbReference>
<evidence type="ECO:0000313" key="5">
    <source>
        <dbReference type="Proteomes" id="UP000221961"/>
    </source>
</evidence>
<dbReference type="AlphaFoldDB" id="A0A291RM87"/>
<gene>
    <name evidence="4" type="ORF">CRH09_20885</name>
</gene>
<feature type="signal peptide" evidence="2">
    <location>
        <begin position="1"/>
        <end position="24"/>
    </location>
</feature>
<proteinExistence type="inferred from homology"/>
<evidence type="ECO:0000256" key="2">
    <source>
        <dbReference type="SAM" id="SignalP"/>
    </source>
</evidence>
<dbReference type="CDD" id="cd02619">
    <property type="entry name" value="Peptidase_C1"/>
    <property type="match status" value="1"/>
</dbReference>
<protein>
    <submittedName>
        <fullName evidence="4">Peptidase</fullName>
    </submittedName>
</protein>
<dbReference type="InterPro" id="IPR038765">
    <property type="entry name" value="Papain-like_cys_pep_sf"/>
</dbReference>
<keyword evidence="2" id="KW-0732">Signal</keyword>
<dbReference type="RefSeq" id="WP_098695375.1">
    <property type="nucleotide sequence ID" value="NZ_CP023778.1"/>
</dbReference>
<evidence type="ECO:0000259" key="3">
    <source>
        <dbReference type="SMART" id="SM00645"/>
    </source>
</evidence>
<name>A0A291RM87_9NOCA</name>
<reference evidence="4 5" key="1">
    <citation type="submission" date="2017-10" db="EMBL/GenBank/DDBJ databases">
        <title>Comparative genomics between pathogenic Norcardia.</title>
        <authorList>
            <person name="Zeng L."/>
        </authorList>
    </citation>
    <scope>NUCLEOTIDE SEQUENCE [LARGE SCALE GENOMIC DNA]</scope>
    <source>
        <strain evidence="4 5">NC_YFY_NT001</strain>
    </source>
</reference>
<dbReference type="Pfam" id="PF00112">
    <property type="entry name" value="Peptidase_C1"/>
    <property type="match status" value="1"/>
</dbReference>